<dbReference type="Gene3D" id="2.60.120.920">
    <property type="match status" value="1"/>
</dbReference>
<dbReference type="PROSITE" id="PS50188">
    <property type="entry name" value="B302_SPRY"/>
    <property type="match status" value="1"/>
</dbReference>
<dbReference type="PANTHER" id="PTHR24103">
    <property type="entry name" value="E3 UBIQUITIN-PROTEIN LIGASE TRIM"/>
    <property type="match status" value="1"/>
</dbReference>
<evidence type="ECO:0000256" key="1">
    <source>
        <dbReference type="SAM" id="Coils"/>
    </source>
</evidence>
<dbReference type="SMART" id="SM00449">
    <property type="entry name" value="SPRY"/>
    <property type="match status" value="1"/>
</dbReference>
<feature type="coiled-coil region" evidence="1">
    <location>
        <begin position="3"/>
        <end position="44"/>
    </location>
</feature>
<dbReference type="InterPro" id="IPR050143">
    <property type="entry name" value="TRIM/RBCC"/>
</dbReference>
<dbReference type="InterPro" id="IPR001870">
    <property type="entry name" value="B30.2/SPRY"/>
</dbReference>
<accession>A0A6P7XJ04</accession>
<evidence type="ECO:0000259" key="2">
    <source>
        <dbReference type="PROSITE" id="PS50188"/>
    </source>
</evidence>
<evidence type="ECO:0000313" key="3">
    <source>
        <dbReference type="Proteomes" id="UP000515156"/>
    </source>
</evidence>
<dbReference type="RefSeq" id="XP_030050635.1">
    <property type="nucleotide sequence ID" value="XM_030194775.1"/>
</dbReference>
<evidence type="ECO:0000313" key="4">
    <source>
        <dbReference type="RefSeq" id="XP_030050635.1"/>
    </source>
</evidence>
<dbReference type="GeneID" id="115464390"/>
<keyword evidence="1" id="KW-0175">Coiled coil</keyword>
<dbReference type="OrthoDB" id="6105938at2759"/>
<sequence length="230" mass="26322">MDFKRLTADKKDLSAQVERLSADNIKLSTDNAKLSEEFESLSAELEWRRRYGYAVNVTLDPETAHPCLILSQDWRSVRRGDTTQNLPYNPERFDTDPCVLGCEGFTSGSHYWEVEVGDGADWRLGVCKDSVRKTGKIIRSLSPEEGYWAMRLMGDYTALTSPPTWLRLSVTPQIVGIFLDYEAGTVSFYNADDKSHLFTFIHTFTEKLRPFFCTYDIEVPLRILPVAAWK</sequence>
<dbReference type="InterPro" id="IPR006574">
    <property type="entry name" value="PRY"/>
</dbReference>
<dbReference type="KEGG" id="muo:115464390"/>
<keyword evidence="3" id="KW-1185">Reference proteome</keyword>
<dbReference type="FunCoup" id="A0A6P7XJ04">
    <property type="interactions" value="57"/>
</dbReference>
<dbReference type="InterPro" id="IPR013320">
    <property type="entry name" value="ConA-like_dom_sf"/>
</dbReference>
<dbReference type="FunFam" id="2.60.120.920:FF:000004">
    <property type="entry name" value="Butyrophilin subfamily 1 member A1"/>
    <property type="match status" value="1"/>
</dbReference>
<dbReference type="InParanoid" id="A0A6P7XJ04"/>
<protein>
    <submittedName>
        <fullName evidence="4">Erythroid membrane-associated protein-like</fullName>
    </submittedName>
</protein>
<dbReference type="Pfam" id="PF00622">
    <property type="entry name" value="SPRY"/>
    <property type="match status" value="1"/>
</dbReference>
<reference evidence="4" key="1">
    <citation type="submission" date="2025-08" db="UniProtKB">
        <authorList>
            <consortium name="RefSeq"/>
        </authorList>
    </citation>
    <scope>IDENTIFICATION</scope>
</reference>
<dbReference type="Pfam" id="PF13765">
    <property type="entry name" value="PRY"/>
    <property type="match status" value="1"/>
</dbReference>
<dbReference type="InterPro" id="IPR003879">
    <property type="entry name" value="Butyrophylin_SPRY"/>
</dbReference>
<dbReference type="InterPro" id="IPR043136">
    <property type="entry name" value="B30.2/SPRY_sf"/>
</dbReference>
<feature type="domain" description="B30.2/SPRY" evidence="2">
    <location>
        <begin position="37"/>
        <end position="230"/>
    </location>
</feature>
<proteinExistence type="predicted"/>
<dbReference type="AlphaFoldDB" id="A0A6P7XJ04"/>
<name>A0A6P7XJ04_9AMPH</name>
<gene>
    <name evidence="4" type="primary">LOC115464390</name>
</gene>
<dbReference type="InterPro" id="IPR003877">
    <property type="entry name" value="SPRY_dom"/>
</dbReference>
<dbReference type="SUPFAM" id="SSF49899">
    <property type="entry name" value="Concanavalin A-like lectins/glucanases"/>
    <property type="match status" value="1"/>
</dbReference>
<organism evidence="3 4">
    <name type="scientific">Microcaecilia unicolor</name>
    <dbReference type="NCBI Taxonomy" id="1415580"/>
    <lineage>
        <taxon>Eukaryota</taxon>
        <taxon>Metazoa</taxon>
        <taxon>Chordata</taxon>
        <taxon>Craniata</taxon>
        <taxon>Vertebrata</taxon>
        <taxon>Euteleostomi</taxon>
        <taxon>Amphibia</taxon>
        <taxon>Gymnophiona</taxon>
        <taxon>Siphonopidae</taxon>
        <taxon>Microcaecilia</taxon>
    </lineage>
</organism>
<dbReference type="PRINTS" id="PR01407">
    <property type="entry name" value="BUTYPHLNCDUF"/>
</dbReference>
<dbReference type="Proteomes" id="UP000515156">
    <property type="component" value="Chromosome 3"/>
</dbReference>
<dbReference type="SMART" id="SM00589">
    <property type="entry name" value="PRY"/>
    <property type="match status" value="1"/>
</dbReference>